<dbReference type="Proteomes" id="UP000233551">
    <property type="component" value="Unassembled WGS sequence"/>
</dbReference>
<dbReference type="InterPro" id="IPR000719">
    <property type="entry name" value="Prot_kinase_dom"/>
</dbReference>
<dbReference type="PROSITE" id="PS00107">
    <property type="entry name" value="PROTEIN_KINASE_ATP"/>
    <property type="match status" value="1"/>
</dbReference>
<dbReference type="SMART" id="SM00219">
    <property type="entry name" value="TyrKc"/>
    <property type="match status" value="1"/>
</dbReference>
<dbReference type="OrthoDB" id="1938112at2759"/>
<keyword evidence="1" id="KW-0723">Serine/threonine-protein kinase</keyword>
<evidence type="ECO:0000256" key="2">
    <source>
        <dbReference type="ARBA" id="ARBA00022741"/>
    </source>
</evidence>
<proteinExistence type="predicted"/>
<dbReference type="InterPro" id="IPR008266">
    <property type="entry name" value="Tyr_kinase_AS"/>
</dbReference>
<dbReference type="PROSITE" id="PS00109">
    <property type="entry name" value="PROTEIN_KINASE_TYR"/>
    <property type="match status" value="1"/>
</dbReference>
<evidence type="ECO:0000313" key="4">
    <source>
        <dbReference type="EMBL" id="PKI32609.1"/>
    </source>
</evidence>
<dbReference type="AlphaFoldDB" id="A0A2I0HLK9"/>
<dbReference type="Gene3D" id="3.30.200.20">
    <property type="entry name" value="Phosphorylase Kinase, domain 1"/>
    <property type="match status" value="2"/>
</dbReference>
<evidence type="ECO:0000256" key="3">
    <source>
        <dbReference type="ARBA" id="ARBA00022840"/>
    </source>
</evidence>
<dbReference type="STRING" id="22663.A0A2I0HLK9"/>
<dbReference type="GeneID" id="116196445"/>
<accession>A0A2I0HLK9</accession>
<comment type="caution">
    <text evidence="4">The sequence shown here is derived from an EMBL/GenBank/DDBJ whole genome shotgun (WGS) entry which is preliminary data.</text>
</comment>
<dbReference type="PANTHER" id="PTHR47989">
    <property type="entry name" value="OS01G0750732 PROTEIN"/>
    <property type="match status" value="1"/>
</dbReference>
<dbReference type="GO" id="GO:0004674">
    <property type="term" value="F:protein serine/threonine kinase activity"/>
    <property type="evidence" value="ECO:0007669"/>
    <property type="project" value="UniProtKB-KW"/>
</dbReference>
<name>A0A2I0HLK9_PUNGR</name>
<protein>
    <submittedName>
        <fullName evidence="4">Uncharacterized protein</fullName>
    </submittedName>
</protein>
<organism evidence="4 5">
    <name type="scientific">Punica granatum</name>
    <name type="common">Pomegranate</name>
    <dbReference type="NCBI Taxonomy" id="22663"/>
    <lineage>
        <taxon>Eukaryota</taxon>
        <taxon>Viridiplantae</taxon>
        <taxon>Streptophyta</taxon>
        <taxon>Embryophyta</taxon>
        <taxon>Tracheophyta</taxon>
        <taxon>Spermatophyta</taxon>
        <taxon>Magnoliopsida</taxon>
        <taxon>eudicotyledons</taxon>
        <taxon>Gunneridae</taxon>
        <taxon>Pentapetalae</taxon>
        <taxon>rosids</taxon>
        <taxon>malvids</taxon>
        <taxon>Myrtales</taxon>
        <taxon>Lythraceae</taxon>
        <taxon>Punica</taxon>
    </lineage>
</organism>
<dbReference type="Pfam" id="PF00069">
    <property type="entry name" value="Pkinase"/>
    <property type="match status" value="1"/>
</dbReference>
<dbReference type="GO" id="GO:0005524">
    <property type="term" value="F:ATP binding"/>
    <property type="evidence" value="ECO:0007669"/>
    <property type="project" value="UniProtKB-UniRule"/>
</dbReference>
<keyword evidence="1" id="KW-0808">Transferase</keyword>
<evidence type="ECO:0000313" key="5">
    <source>
        <dbReference type="Proteomes" id="UP000233551"/>
    </source>
</evidence>
<dbReference type="InterPro" id="IPR001245">
    <property type="entry name" value="Ser-Thr/Tyr_kinase_cat_dom"/>
</dbReference>
<evidence type="ECO:0000256" key="1">
    <source>
        <dbReference type="ARBA" id="ARBA00022527"/>
    </source>
</evidence>
<dbReference type="GO" id="GO:0004713">
    <property type="term" value="F:protein tyrosine kinase activity"/>
    <property type="evidence" value="ECO:0007669"/>
    <property type="project" value="InterPro"/>
</dbReference>
<dbReference type="InterPro" id="IPR011009">
    <property type="entry name" value="Kinase-like_dom_sf"/>
</dbReference>
<keyword evidence="3" id="KW-0067">ATP-binding</keyword>
<dbReference type="Pfam" id="PF07714">
    <property type="entry name" value="PK_Tyr_Ser-Thr"/>
    <property type="match status" value="1"/>
</dbReference>
<dbReference type="InterPro" id="IPR017441">
    <property type="entry name" value="Protein_kinase_ATP_BS"/>
</dbReference>
<dbReference type="EMBL" id="PGOL01007499">
    <property type="protein sequence ID" value="PKI32609.1"/>
    <property type="molecule type" value="Genomic_DNA"/>
</dbReference>
<dbReference type="PANTHER" id="PTHR47989:SF47">
    <property type="entry name" value="SERINE_THREONINE-PROTEIN KINASE PBL28-RELATED"/>
    <property type="match status" value="1"/>
</dbReference>
<dbReference type="SUPFAM" id="SSF56112">
    <property type="entry name" value="Protein kinase-like (PK-like)"/>
    <property type="match status" value="2"/>
</dbReference>
<dbReference type="InterPro" id="IPR020635">
    <property type="entry name" value="Tyr_kinase_cat_dom"/>
</dbReference>
<dbReference type="FunFam" id="3.30.200.20:FF:000015">
    <property type="entry name" value="Somatic embryogenesis receptor kinase 1"/>
    <property type="match status" value="2"/>
</dbReference>
<sequence length="646" mass="72482">MVIKSRTLSFSDHNLVEYPTILKKFDLAELRSATRNFSRRNILAQGRFGTVYRGLLSDGSLVAIKRPKNGHLQDMEARFLTEVRNGSNMMARHPNVLRLIGFCCTKDARLLVYPPVASRSLASCLRKSPPLLDWATRKKIALGVAYGLAHLHRGLVPVHRDVRASNIWLNEELNPVLGDFGLDLAMSEEDIVGEEEHCQQKNDVLAYGNILLKLVTGERTFCVDQAAEDDVDIFLAVDSVKRALRGHVHGLSSAVDPNLQGYFDENEAQLLINLGLLCIHRNAARRPEMSEVVKMLEDETPAALLRTSLNSDENLLDYLSGNLSLPKRFTLDELRVATRKFRPSNFLGEGSFSTVHWGKLADSSLVAVKRLRSDTAEDAERQFETEVMIGSNRMAQHPNLLPLIGFCCEASESLLVYPLMINNSLEHHLRRSRDRNKFPPLAWPTRKLIALGAARGLAHLHDQFVPPIIHRDICPSNILLDMGFEAAVGDFGWARLMNEGDTVEGAIEWSFTNDFPFSPHLYRDTYVNTIVRGTNGYIASEYKNTGKCSQKSDVFAFGNLILELVTGQKAGLMKTSSGNLDLVMNRDLQGDVDKINWDLDRIVDKELSREYDRGEAERLIGIAKMCTNCNPSMRPKMREVVRAIEG</sequence>
<dbReference type="PROSITE" id="PS50011">
    <property type="entry name" value="PROTEIN_KINASE_DOM"/>
    <property type="match status" value="2"/>
</dbReference>
<reference evidence="4 5" key="1">
    <citation type="submission" date="2017-11" db="EMBL/GenBank/DDBJ databases">
        <title>De-novo sequencing of pomegranate (Punica granatum L.) genome.</title>
        <authorList>
            <person name="Akparov Z."/>
            <person name="Amiraslanov A."/>
            <person name="Hajiyeva S."/>
            <person name="Abbasov M."/>
            <person name="Kaur K."/>
            <person name="Hamwieh A."/>
            <person name="Solovyev V."/>
            <person name="Salamov A."/>
            <person name="Braich B."/>
            <person name="Kosarev P."/>
            <person name="Mahmoud A."/>
            <person name="Hajiyev E."/>
            <person name="Babayeva S."/>
            <person name="Izzatullayeva V."/>
            <person name="Mammadov A."/>
            <person name="Mammadov A."/>
            <person name="Sharifova S."/>
            <person name="Ojaghi J."/>
            <person name="Eynullazada K."/>
            <person name="Bayramov B."/>
            <person name="Abdulazimova A."/>
            <person name="Shahmuradov I."/>
        </authorList>
    </citation>
    <scope>NUCLEOTIDE SEQUENCE [LARGE SCALE GENOMIC DNA]</scope>
    <source>
        <strain evidence="5">cv. AG2017</strain>
        <tissue evidence="4">Leaf</tissue>
    </source>
</reference>
<keyword evidence="2" id="KW-0547">Nucleotide-binding</keyword>
<dbReference type="Gene3D" id="1.10.510.10">
    <property type="entry name" value="Transferase(Phosphotransferase) domain 1"/>
    <property type="match status" value="2"/>
</dbReference>
<keyword evidence="1" id="KW-0418">Kinase</keyword>
<keyword evidence="5" id="KW-1185">Reference proteome</keyword>
<gene>
    <name evidence="4" type="ORF">CRG98_047006</name>
</gene>